<reference evidence="1" key="2">
    <citation type="journal article" date="2024" name="Plant">
        <title>Genomic evolution and insights into agronomic trait innovations of Sesamum species.</title>
        <authorList>
            <person name="Miao H."/>
            <person name="Wang L."/>
            <person name="Qu L."/>
            <person name="Liu H."/>
            <person name="Sun Y."/>
            <person name="Le M."/>
            <person name="Wang Q."/>
            <person name="Wei S."/>
            <person name="Zheng Y."/>
            <person name="Lin W."/>
            <person name="Duan Y."/>
            <person name="Cao H."/>
            <person name="Xiong S."/>
            <person name="Wang X."/>
            <person name="Wei L."/>
            <person name="Li C."/>
            <person name="Ma Q."/>
            <person name="Ju M."/>
            <person name="Zhao R."/>
            <person name="Li G."/>
            <person name="Mu C."/>
            <person name="Tian Q."/>
            <person name="Mei H."/>
            <person name="Zhang T."/>
            <person name="Gao T."/>
            <person name="Zhang H."/>
        </authorList>
    </citation>
    <scope>NUCLEOTIDE SEQUENCE</scope>
    <source>
        <strain evidence="1">KEN1</strain>
    </source>
</reference>
<protein>
    <recommendedName>
        <fullName evidence="2">UBN2 domain-containing protein</fullName>
    </recommendedName>
</protein>
<organism evidence="1">
    <name type="scientific">Sesamum latifolium</name>
    <dbReference type="NCBI Taxonomy" id="2727402"/>
    <lineage>
        <taxon>Eukaryota</taxon>
        <taxon>Viridiplantae</taxon>
        <taxon>Streptophyta</taxon>
        <taxon>Embryophyta</taxon>
        <taxon>Tracheophyta</taxon>
        <taxon>Spermatophyta</taxon>
        <taxon>Magnoliopsida</taxon>
        <taxon>eudicotyledons</taxon>
        <taxon>Gunneridae</taxon>
        <taxon>Pentapetalae</taxon>
        <taxon>asterids</taxon>
        <taxon>lamiids</taxon>
        <taxon>Lamiales</taxon>
        <taxon>Pedaliaceae</taxon>
        <taxon>Sesamum</taxon>
    </lineage>
</organism>
<dbReference type="PANTHER" id="PTHR35317:SF35">
    <property type="entry name" value="DUF4219 DOMAIN-CONTAINING PROTEIN"/>
    <property type="match status" value="1"/>
</dbReference>
<evidence type="ECO:0008006" key="2">
    <source>
        <dbReference type="Google" id="ProtNLM"/>
    </source>
</evidence>
<name>A0AAW2YAG7_9LAMI</name>
<accession>A0AAW2YAG7</accession>
<evidence type="ECO:0000313" key="1">
    <source>
        <dbReference type="EMBL" id="KAL0462896.1"/>
    </source>
</evidence>
<dbReference type="EMBL" id="JACGWN010000001">
    <property type="protein sequence ID" value="KAL0462896.1"/>
    <property type="molecule type" value="Genomic_DNA"/>
</dbReference>
<gene>
    <name evidence="1" type="ORF">Slati_0177200</name>
</gene>
<reference evidence="1" key="1">
    <citation type="submission" date="2020-06" db="EMBL/GenBank/DDBJ databases">
        <authorList>
            <person name="Li T."/>
            <person name="Hu X."/>
            <person name="Zhang T."/>
            <person name="Song X."/>
            <person name="Zhang H."/>
            <person name="Dai N."/>
            <person name="Sheng W."/>
            <person name="Hou X."/>
            <person name="Wei L."/>
        </authorList>
    </citation>
    <scope>NUCLEOTIDE SEQUENCE</scope>
    <source>
        <strain evidence="1">KEN1</strain>
        <tissue evidence="1">Leaf</tissue>
    </source>
</reference>
<comment type="caution">
    <text evidence="1">The sequence shown here is derived from an EMBL/GenBank/DDBJ whole genome shotgun (WGS) entry which is preliminary data.</text>
</comment>
<dbReference type="Pfam" id="PF14223">
    <property type="entry name" value="Retrotran_gag_2"/>
    <property type="match status" value="1"/>
</dbReference>
<proteinExistence type="predicted"/>
<dbReference type="PANTHER" id="PTHR35317">
    <property type="entry name" value="OS04G0629600 PROTEIN"/>
    <property type="match status" value="1"/>
</dbReference>
<dbReference type="AlphaFoldDB" id="A0AAW2YAG7"/>
<sequence>MKMKASLYLSRSSELVEKGHSEGVAAYALKDLKKKDAKALSFIQQAIDNPVFSSQILAATKEGESVHDCSNNLMFIVNQMRKYVEKIIDQTVVEKLLRSLAIKYESTIATIEESKDLRVMTIDELLGSLQSHEDRHKSYEENTIENAFQAKLKFTRETNIGH</sequence>